<dbReference type="EMBL" id="CP024785">
    <property type="protein sequence ID" value="AUB42087.1"/>
    <property type="molecule type" value="Genomic_DNA"/>
</dbReference>
<keyword evidence="2" id="KW-1185">Reference proteome</keyword>
<accession>A0A2K8T310</accession>
<gene>
    <name evidence="1" type="ORF">COO91_08192</name>
</gene>
<dbReference type="AlphaFoldDB" id="A0A2K8T310"/>
<proteinExistence type="predicted"/>
<dbReference type="Proteomes" id="UP000232003">
    <property type="component" value="Chromosome"/>
</dbReference>
<reference evidence="1 2" key="1">
    <citation type="submission" date="2017-11" db="EMBL/GenBank/DDBJ databases">
        <title>Complete genome of a free-living desiccation-tolerant cyanobacterium and its photosynthetic adaptation to extreme terrestrial habitat.</title>
        <authorList>
            <person name="Shang J."/>
        </authorList>
    </citation>
    <scope>NUCLEOTIDE SEQUENCE [LARGE SCALE GENOMIC DNA]</scope>
    <source>
        <strain evidence="1 2">CCNUN1</strain>
    </source>
</reference>
<organism evidence="1 2">
    <name type="scientific">Nostoc flagelliforme CCNUN1</name>
    <dbReference type="NCBI Taxonomy" id="2038116"/>
    <lineage>
        <taxon>Bacteria</taxon>
        <taxon>Bacillati</taxon>
        <taxon>Cyanobacteriota</taxon>
        <taxon>Cyanophyceae</taxon>
        <taxon>Nostocales</taxon>
        <taxon>Nostocaceae</taxon>
        <taxon>Nostoc</taxon>
    </lineage>
</organism>
<evidence type="ECO:0000313" key="1">
    <source>
        <dbReference type="EMBL" id="AUB42087.1"/>
    </source>
</evidence>
<name>A0A2K8T310_9NOSO</name>
<evidence type="ECO:0000313" key="2">
    <source>
        <dbReference type="Proteomes" id="UP000232003"/>
    </source>
</evidence>
<sequence length="51" mass="5656">MLPQALAVKYYALLAIERFVSGVESMAPFSQPHFHPIAPILVLGVVFQTKE</sequence>
<protein>
    <submittedName>
        <fullName evidence="1">Uncharacterized protein</fullName>
    </submittedName>
</protein>
<dbReference type="KEGG" id="nfl:COO91_08192"/>